<dbReference type="GO" id="GO:0005886">
    <property type="term" value="C:plasma membrane"/>
    <property type="evidence" value="ECO:0007669"/>
    <property type="project" value="TreeGrafter"/>
</dbReference>
<dbReference type="Pfam" id="PF25917">
    <property type="entry name" value="BSH_RND"/>
    <property type="match status" value="1"/>
</dbReference>
<dbReference type="InterPro" id="IPR058624">
    <property type="entry name" value="MdtA-like_HH"/>
</dbReference>
<dbReference type="PANTHER" id="PTHR30158">
    <property type="entry name" value="ACRA/E-RELATED COMPONENT OF DRUG EFFLUX TRANSPORTER"/>
    <property type="match status" value="1"/>
</dbReference>
<evidence type="ECO:0000259" key="8">
    <source>
        <dbReference type="Pfam" id="PF25967"/>
    </source>
</evidence>
<feature type="compositionally biased region" description="Basic and acidic residues" evidence="3">
    <location>
        <begin position="379"/>
        <end position="391"/>
    </location>
</feature>
<dbReference type="GO" id="GO:0022857">
    <property type="term" value="F:transmembrane transporter activity"/>
    <property type="evidence" value="ECO:0007669"/>
    <property type="project" value="InterPro"/>
</dbReference>
<evidence type="ECO:0000259" key="6">
    <source>
        <dbReference type="Pfam" id="PF25917"/>
    </source>
</evidence>
<feature type="domain" description="Multidrug resistance protein MdtA-like beta-barrel" evidence="7">
    <location>
        <begin position="249"/>
        <end position="311"/>
    </location>
</feature>
<accession>A0A547Q5G9</accession>
<dbReference type="Gene3D" id="2.40.420.20">
    <property type="match status" value="1"/>
</dbReference>
<dbReference type="Pfam" id="PF25967">
    <property type="entry name" value="RND-MFP_C"/>
    <property type="match status" value="1"/>
</dbReference>
<feature type="signal peptide" evidence="4">
    <location>
        <begin position="1"/>
        <end position="21"/>
    </location>
</feature>
<evidence type="ECO:0000256" key="4">
    <source>
        <dbReference type="SAM" id="SignalP"/>
    </source>
</evidence>
<protein>
    <submittedName>
        <fullName evidence="9">Efflux RND transporter periplasmic adaptor subunit</fullName>
    </submittedName>
</protein>
<dbReference type="InterPro" id="IPR006143">
    <property type="entry name" value="RND_pump_MFP"/>
</dbReference>
<evidence type="ECO:0000256" key="3">
    <source>
        <dbReference type="SAM" id="MobiDB-lite"/>
    </source>
</evidence>
<comment type="caution">
    <text evidence="9">The sequence shown here is derived from an EMBL/GenBank/DDBJ whole genome shotgun (WGS) entry which is preliminary data.</text>
</comment>
<dbReference type="AlphaFoldDB" id="A0A547Q5G9"/>
<comment type="subcellular location">
    <subcellularLocation>
        <location evidence="1">Cell envelope</location>
    </subcellularLocation>
</comment>
<dbReference type="Proteomes" id="UP000318590">
    <property type="component" value="Unassembled WGS sequence"/>
</dbReference>
<dbReference type="OrthoDB" id="9816569at2"/>
<dbReference type="InterPro" id="IPR058626">
    <property type="entry name" value="MdtA-like_b-barrel"/>
</dbReference>
<dbReference type="InterPro" id="IPR058625">
    <property type="entry name" value="MdtA-like_BSH"/>
</dbReference>
<dbReference type="EMBL" id="VFSV01000010">
    <property type="protein sequence ID" value="TRD21631.1"/>
    <property type="molecule type" value="Genomic_DNA"/>
</dbReference>
<feature type="region of interest" description="Disordered" evidence="3">
    <location>
        <begin position="228"/>
        <end position="247"/>
    </location>
</feature>
<comment type="similarity">
    <text evidence="2">Belongs to the membrane fusion protein (MFP) (TC 8.A.1) family.</text>
</comment>
<dbReference type="GO" id="GO:0030313">
    <property type="term" value="C:cell envelope"/>
    <property type="evidence" value="ECO:0007669"/>
    <property type="project" value="UniProtKB-SubCell"/>
</dbReference>
<proteinExistence type="inferred from homology"/>
<dbReference type="Gene3D" id="2.40.50.100">
    <property type="match status" value="1"/>
</dbReference>
<dbReference type="Pfam" id="PF25944">
    <property type="entry name" value="Beta-barrel_RND"/>
    <property type="match status" value="1"/>
</dbReference>
<keyword evidence="10" id="KW-1185">Reference proteome</keyword>
<dbReference type="RefSeq" id="WP_142834241.1">
    <property type="nucleotide sequence ID" value="NZ_VFSV01000010.1"/>
</dbReference>
<feature type="compositionally biased region" description="Low complexity" evidence="3">
    <location>
        <begin position="392"/>
        <end position="411"/>
    </location>
</feature>
<dbReference type="NCBIfam" id="TIGR01730">
    <property type="entry name" value="RND_mfp"/>
    <property type="match status" value="1"/>
</dbReference>
<gene>
    <name evidence="9" type="ORF">FEV53_07745</name>
</gene>
<reference evidence="9 10" key="1">
    <citation type="submission" date="2019-06" db="EMBL/GenBank/DDBJ databases">
        <title>Paenimaribius caenipelagi gen. nov., sp. nov., isolated from a tidal flat.</title>
        <authorList>
            <person name="Yoon J.-H."/>
        </authorList>
    </citation>
    <scope>NUCLEOTIDE SEQUENCE [LARGE SCALE GENOMIC DNA]</scope>
    <source>
        <strain evidence="9 10">JBTF-M29</strain>
    </source>
</reference>
<feature type="chain" id="PRO_5021777902" evidence="4">
    <location>
        <begin position="22"/>
        <end position="418"/>
    </location>
</feature>
<feature type="region of interest" description="Disordered" evidence="3">
    <location>
        <begin position="379"/>
        <end position="418"/>
    </location>
</feature>
<dbReference type="SUPFAM" id="SSF111369">
    <property type="entry name" value="HlyD-like secretion proteins"/>
    <property type="match status" value="1"/>
</dbReference>
<keyword evidence="4" id="KW-0732">Signal</keyword>
<evidence type="ECO:0000313" key="9">
    <source>
        <dbReference type="EMBL" id="TRD21631.1"/>
    </source>
</evidence>
<evidence type="ECO:0000256" key="2">
    <source>
        <dbReference type="ARBA" id="ARBA00009477"/>
    </source>
</evidence>
<evidence type="ECO:0000259" key="5">
    <source>
        <dbReference type="Pfam" id="PF25876"/>
    </source>
</evidence>
<evidence type="ECO:0000259" key="7">
    <source>
        <dbReference type="Pfam" id="PF25944"/>
    </source>
</evidence>
<evidence type="ECO:0000313" key="10">
    <source>
        <dbReference type="Proteomes" id="UP000318590"/>
    </source>
</evidence>
<feature type="domain" description="Multidrug resistance protein MdtA-like alpha-helical hairpin" evidence="5">
    <location>
        <begin position="101"/>
        <end position="169"/>
    </location>
</feature>
<dbReference type="InterPro" id="IPR058627">
    <property type="entry name" value="MdtA-like_C"/>
</dbReference>
<dbReference type="Pfam" id="PF25876">
    <property type="entry name" value="HH_MFP_RND"/>
    <property type="match status" value="1"/>
</dbReference>
<sequence length="418" mass="43910">MYHRFATVVLSSVLIASPLFAQDGADSGEEQAPAVIFETAEKIAVGDSYRFLGNIEAIERVAVRARVDGFIEEVAFGGGEFVDEGDVLFKIEQDRYAADVAAAQARVSSATAQLTDAERTLARNTELRKSNTVSQASLDDATAAFEAAKGAELEAKAALTQAQLNLDYTTIQAPISGKMSAPIITRGNYVAPASGQLAELVQLDPIWGTFSLGESRWSTWQRLGIETSDPAPLADGDGDQPSVEAATTESNKEYVLNLVLPDGSVYDAPGAFEFVGNEINAQTGAVDVRVRFDNPNGVLLPNQNVTLLVTEANPPVVPVISQSAIQLSREGRAVWVLNDDDTATLKPVRVGAGPQSGKVAVLQGLEGGERVVVQGGIRLEEGMKTDPRQAESDSSAAPGGSDGESSNGGSDTAEGADK</sequence>
<dbReference type="Gene3D" id="1.10.287.470">
    <property type="entry name" value="Helix hairpin bin"/>
    <property type="match status" value="1"/>
</dbReference>
<feature type="domain" description="Multidrug resistance protein MdtA-like C-terminal permuted SH3" evidence="8">
    <location>
        <begin position="319"/>
        <end position="376"/>
    </location>
</feature>
<dbReference type="Gene3D" id="2.40.30.170">
    <property type="match status" value="1"/>
</dbReference>
<organism evidence="9 10">
    <name type="scientific">Palleronia caenipelagi</name>
    <dbReference type="NCBI Taxonomy" id="2489174"/>
    <lineage>
        <taxon>Bacteria</taxon>
        <taxon>Pseudomonadati</taxon>
        <taxon>Pseudomonadota</taxon>
        <taxon>Alphaproteobacteria</taxon>
        <taxon>Rhodobacterales</taxon>
        <taxon>Roseobacteraceae</taxon>
        <taxon>Palleronia</taxon>
    </lineage>
</organism>
<evidence type="ECO:0000256" key="1">
    <source>
        <dbReference type="ARBA" id="ARBA00004196"/>
    </source>
</evidence>
<dbReference type="GO" id="GO:0046677">
    <property type="term" value="P:response to antibiotic"/>
    <property type="evidence" value="ECO:0007669"/>
    <property type="project" value="TreeGrafter"/>
</dbReference>
<name>A0A547Q5G9_9RHOB</name>
<feature type="domain" description="Multidrug resistance protein MdtA-like barrel-sandwich hybrid" evidence="6">
    <location>
        <begin position="60"/>
        <end position="193"/>
    </location>
</feature>